<evidence type="ECO:0000256" key="12">
    <source>
        <dbReference type="ARBA" id="ARBA00029504"/>
    </source>
</evidence>
<evidence type="ECO:0000256" key="13">
    <source>
        <dbReference type="HAMAP-Rule" id="MF_00204"/>
    </source>
</evidence>
<dbReference type="SUPFAM" id="SSF46600">
    <property type="entry name" value="C-terminal UvrC-binding domain of UvrB"/>
    <property type="match status" value="1"/>
</dbReference>
<dbReference type="NCBIfam" id="NF003673">
    <property type="entry name" value="PRK05298.1"/>
    <property type="match status" value="1"/>
</dbReference>
<dbReference type="Proteomes" id="UP000320593">
    <property type="component" value="Unassembled WGS sequence"/>
</dbReference>
<dbReference type="GO" id="GO:0009432">
    <property type="term" value="P:SOS response"/>
    <property type="evidence" value="ECO:0007669"/>
    <property type="project" value="UniProtKB-UniRule"/>
</dbReference>
<dbReference type="GO" id="GO:0009381">
    <property type="term" value="F:excinuclease ABC activity"/>
    <property type="evidence" value="ECO:0007669"/>
    <property type="project" value="UniProtKB-UniRule"/>
</dbReference>
<dbReference type="InterPro" id="IPR006935">
    <property type="entry name" value="Helicase/UvrB_N"/>
</dbReference>
<evidence type="ECO:0000259" key="18">
    <source>
        <dbReference type="PROSITE" id="PS51194"/>
    </source>
</evidence>
<dbReference type="Gene3D" id="4.10.860.10">
    <property type="entry name" value="UVR domain"/>
    <property type="match status" value="1"/>
</dbReference>
<evidence type="ECO:0000256" key="14">
    <source>
        <dbReference type="RuleBase" id="RU003587"/>
    </source>
</evidence>
<organism evidence="19 20">
    <name type="scientific">Roseibium hamelinense</name>
    <dbReference type="NCBI Taxonomy" id="150831"/>
    <lineage>
        <taxon>Bacteria</taxon>
        <taxon>Pseudomonadati</taxon>
        <taxon>Pseudomonadota</taxon>
        <taxon>Alphaproteobacteria</taxon>
        <taxon>Hyphomicrobiales</taxon>
        <taxon>Stappiaceae</taxon>
        <taxon>Roseibium</taxon>
    </lineage>
</organism>
<dbReference type="InterPro" id="IPR036876">
    <property type="entry name" value="UVR_dom_sf"/>
</dbReference>
<feature type="short sequence motif" description="Beta-hairpin" evidence="13">
    <location>
        <begin position="404"/>
        <end position="427"/>
    </location>
</feature>
<evidence type="ECO:0000256" key="5">
    <source>
        <dbReference type="ARBA" id="ARBA00022763"/>
    </source>
</evidence>
<comment type="subunit">
    <text evidence="11 13 14">Forms a heterotetramer with UvrA during the search for lesions. Interacts with UvrC in an incision complex.</text>
</comment>
<dbReference type="SUPFAM" id="SSF52540">
    <property type="entry name" value="P-loop containing nucleoside triphosphate hydrolases"/>
    <property type="match status" value="2"/>
</dbReference>
<dbReference type="CDD" id="cd17916">
    <property type="entry name" value="DEXHc_UvrB"/>
    <property type="match status" value="1"/>
</dbReference>
<accession>A0A562TAA4</accession>
<feature type="domain" description="Helicase C-terminal" evidence="18">
    <location>
        <begin position="743"/>
        <end position="909"/>
    </location>
</feature>
<feature type="compositionally biased region" description="Low complexity" evidence="15">
    <location>
        <begin position="174"/>
        <end position="189"/>
    </location>
</feature>
<dbReference type="GO" id="GO:0003677">
    <property type="term" value="F:DNA binding"/>
    <property type="evidence" value="ECO:0007669"/>
    <property type="project" value="UniProtKB-UniRule"/>
</dbReference>
<keyword evidence="9 13" id="KW-0234">DNA repair</keyword>
<comment type="function">
    <text evidence="13">The UvrABC repair system catalyzes the recognition and processing of DNA lesions. A damage recognition complex composed of 2 UvrA and 2 UvrB subunits scans DNA for abnormalities. Upon binding of the UvrA(2)B(2) complex to a putative damaged site, the DNA wraps around one UvrB monomer. DNA wrap is dependent on ATP binding by UvrB and probably causes local melting of the DNA helix, facilitating insertion of UvrB beta-hairpin between the DNA strands. Then UvrB probes one DNA strand for the presence of a lesion. If a lesion is found the UvrA subunits dissociate and the UvrB-DNA preincision complex is formed. This complex is subsequently bound by UvrC and the second UvrB is released. If no lesion is found, the DNA wraps around the other UvrB subunit that will check the other stand for damage.</text>
</comment>
<feature type="compositionally biased region" description="Low complexity" evidence="15">
    <location>
        <begin position="1097"/>
        <end position="1109"/>
    </location>
</feature>
<feature type="region of interest" description="Disordered" evidence="15">
    <location>
        <begin position="987"/>
        <end position="1147"/>
    </location>
</feature>
<dbReference type="GO" id="GO:0009380">
    <property type="term" value="C:excinuclease repair complex"/>
    <property type="evidence" value="ECO:0007669"/>
    <property type="project" value="InterPro"/>
</dbReference>
<feature type="compositionally biased region" description="Basic and acidic residues" evidence="15">
    <location>
        <begin position="1008"/>
        <end position="1027"/>
    </location>
</feature>
<dbReference type="InterPro" id="IPR014001">
    <property type="entry name" value="Helicase_ATP-bd"/>
</dbReference>
<dbReference type="SMART" id="SM00487">
    <property type="entry name" value="DEXDc"/>
    <property type="match status" value="1"/>
</dbReference>
<keyword evidence="4 13" id="KW-0547">Nucleotide-binding</keyword>
<dbReference type="SMART" id="SM00490">
    <property type="entry name" value="HELICc"/>
    <property type="match status" value="1"/>
</dbReference>
<feature type="domain" description="Helicase ATP-binding" evidence="17">
    <location>
        <begin position="338"/>
        <end position="491"/>
    </location>
</feature>
<evidence type="ECO:0000313" key="19">
    <source>
        <dbReference type="EMBL" id="TWI90024.1"/>
    </source>
</evidence>
<evidence type="ECO:0000259" key="16">
    <source>
        <dbReference type="PROSITE" id="PS50151"/>
    </source>
</evidence>
<dbReference type="PROSITE" id="PS51192">
    <property type="entry name" value="HELICASE_ATP_BIND_1"/>
    <property type="match status" value="1"/>
</dbReference>
<evidence type="ECO:0000256" key="4">
    <source>
        <dbReference type="ARBA" id="ARBA00022741"/>
    </source>
</evidence>
<proteinExistence type="inferred from homology"/>
<feature type="domain" description="UVR" evidence="16">
    <location>
        <begin position="936"/>
        <end position="971"/>
    </location>
</feature>
<feature type="compositionally biased region" description="Polar residues" evidence="15">
    <location>
        <begin position="1"/>
        <end position="13"/>
    </location>
</feature>
<dbReference type="InterPro" id="IPR001650">
    <property type="entry name" value="Helicase_C-like"/>
</dbReference>
<comment type="subcellular location">
    <subcellularLocation>
        <location evidence="1 13 14">Cytoplasm</location>
    </subcellularLocation>
</comment>
<dbReference type="AlphaFoldDB" id="A0A562TAA4"/>
<evidence type="ECO:0000259" key="17">
    <source>
        <dbReference type="PROSITE" id="PS51192"/>
    </source>
</evidence>
<evidence type="ECO:0000256" key="11">
    <source>
        <dbReference type="ARBA" id="ARBA00026033"/>
    </source>
</evidence>
<dbReference type="Pfam" id="PF12344">
    <property type="entry name" value="UvrB"/>
    <property type="match status" value="1"/>
</dbReference>
<dbReference type="CDD" id="cd18790">
    <property type="entry name" value="SF2_C_UvrB"/>
    <property type="match status" value="1"/>
</dbReference>
<feature type="compositionally biased region" description="Low complexity" evidence="15">
    <location>
        <begin position="1028"/>
        <end position="1042"/>
    </location>
</feature>
<dbReference type="PANTHER" id="PTHR24029:SF0">
    <property type="entry name" value="UVRABC SYSTEM PROTEIN B"/>
    <property type="match status" value="1"/>
</dbReference>
<dbReference type="RefSeq" id="WP_280114408.1">
    <property type="nucleotide sequence ID" value="NZ_SMLY01000031.1"/>
</dbReference>
<feature type="region of interest" description="Disordered" evidence="15">
    <location>
        <begin position="1"/>
        <end position="271"/>
    </location>
</feature>
<feature type="binding site" evidence="13">
    <location>
        <begin position="351"/>
        <end position="358"/>
    </location>
    <ligand>
        <name>ATP</name>
        <dbReference type="ChEBI" id="CHEBI:30616"/>
    </ligand>
</feature>
<comment type="similarity">
    <text evidence="2 13 14">Belongs to the UvrB family.</text>
</comment>
<keyword evidence="10 13" id="KW-0742">SOS response</keyword>
<dbReference type="PROSITE" id="PS50151">
    <property type="entry name" value="UVR"/>
    <property type="match status" value="1"/>
</dbReference>
<sequence length="1147" mass="123880">MSSKTSKSAQTPSDADPETGSGAGQPDGFGEAPQQPLSGAPLSGSISDWAAEIAEEADKAMSPEQSGGKRDRAPAGQAAPAEGSASARTPVSKKTPSKSRIKNPAKLADLAPGAPGSSKRTARTSSKERERAGGDGSVAANVEEGRKAKLSPKGAKAKGTYGEVSSGEAEDRANGPQAQAGAGADATPTRRSGRKAGATASEKKEKPTKSARGTSMGKADTARERAAGGLNPVAGMDMSLEEAEELEAKLKQHKKDNKKKSAADGRYGELGGNQGATATVEALSALIESGNPLHKNGELWVPHRPERPAKSEGGVPINLASEYEPKGDQPTAIAELVEGVTGGEQTQVLLGVTGSGKTYTMAQVIQRTQRPALILAPNKTLAAQLYGEFKSFFPDNAVEYFVSYYDYYQPEAYVPRTDTYIEKESSINEQIDRMRHSATRALLERDDVIIVASVSCIYGIGSVETYTAMTFAIEVGERIDQRQLIADLVALQYKRNDAAFQRGTFRVRGDTIELFPAHYEDRAWRISLFGDEIEQITEFDPLTGKKSGDMKSVKIYANSHYVTPKPTLQQAIKSIKTELKGRLEELNAHGRLLEAQRLEQRTMFDLEMLEATGSCAGIENYSRYLTGRKPGEPPPTLFEYLPDNALVFADESHVTIPQIGAMYRGDFRRKATLAEYGFRLPSCMDNRPLRFEEWNAMRPQSVAVSATPGSWEMEEAGGVFAEQVIRPTGLVDPVIDIRPASSQVDDLLGEVREVAQKGYRTLVTTLTKRMAEDLTEYLHENGVRVRYMHSDIDTLERIEIIRDLRLGAFDVLVGINLLREGLDIPECARVAILDADKEGFLRSETSLIQTIGRAARNVDGKVILYADNMTGSMERAIAETNRRREKQLAYNAEHGITPESVKRSIGDIMQSVYEQDHVTVDAGFAEEGSLVGHNLQAHISDLEKQMRDAAADLDFETAARLRDEIKRLQETELAVADDAMARQSDVAGATGGYKGDKKFGAGGTKEGASGKKRETAKDRAIQARERSAASSGVSGKKGSGAARKADRPSPGQGAPAEGSASARTPVSESQPAPSKKVRKNTLDEMTVGRTEVPLSGKAAPQKPAPIIQAEDAPHHTPRGKIGVGSYEDPVDEKKRRGRPKKSGRPGR</sequence>
<dbReference type="Pfam" id="PF00271">
    <property type="entry name" value="Helicase_C"/>
    <property type="match status" value="1"/>
</dbReference>
<evidence type="ECO:0000256" key="2">
    <source>
        <dbReference type="ARBA" id="ARBA00008533"/>
    </source>
</evidence>
<comment type="domain">
    <text evidence="13">The beta-hairpin motif is involved in DNA binding.</text>
</comment>
<keyword evidence="5 13" id="KW-0227">DNA damage</keyword>
<comment type="caution">
    <text evidence="19">The sequence shown here is derived from an EMBL/GenBank/DDBJ whole genome shotgun (WGS) entry which is preliminary data.</text>
</comment>
<evidence type="ECO:0000256" key="8">
    <source>
        <dbReference type="ARBA" id="ARBA00022881"/>
    </source>
</evidence>
<keyword evidence="7 13" id="KW-0067">ATP-binding</keyword>
<dbReference type="GO" id="GO:0016887">
    <property type="term" value="F:ATP hydrolysis activity"/>
    <property type="evidence" value="ECO:0007669"/>
    <property type="project" value="InterPro"/>
</dbReference>
<evidence type="ECO:0000256" key="1">
    <source>
        <dbReference type="ARBA" id="ARBA00004496"/>
    </source>
</evidence>
<dbReference type="InterPro" id="IPR004807">
    <property type="entry name" value="UvrB"/>
</dbReference>
<evidence type="ECO:0000313" key="20">
    <source>
        <dbReference type="Proteomes" id="UP000320593"/>
    </source>
</evidence>
<dbReference type="InterPro" id="IPR001943">
    <property type="entry name" value="UVR_dom"/>
</dbReference>
<dbReference type="PANTHER" id="PTHR24029">
    <property type="entry name" value="UVRABC SYSTEM PROTEIN B"/>
    <property type="match status" value="1"/>
</dbReference>
<evidence type="ECO:0000256" key="3">
    <source>
        <dbReference type="ARBA" id="ARBA00022490"/>
    </source>
</evidence>
<protein>
    <recommendedName>
        <fullName evidence="12 13">UvrABC system protein B</fullName>
        <shortName evidence="13">Protein UvrB</shortName>
    </recommendedName>
    <alternativeName>
        <fullName evidence="13">Excinuclease ABC subunit B</fullName>
    </alternativeName>
</protein>
<evidence type="ECO:0000256" key="15">
    <source>
        <dbReference type="SAM" id="MobiDB-lite"/>
    </source>
</evidence>
<dbReference type="EMBL" id="VLLF01000002">
    <property type="protein sequence ID" value="TWI90024.1"/>
    <property type="molecule type" value="Genomic_DNA"/>
</dbReference>
<dbReference type="NCBIfam" id="TIGR00631">
    <property type="entry name" value="uvrb"/>
    <property type="match status" value="1"/>
</dbReference>
<feature type="compositionally biased region" description="Basic residues" evidence="15">
    <location>
        <begin position="1135"/>
        <end position="1147"/>
    </location>
</feature>
<feature type="compositionally biased region" description="Polar residues" evidence="15">
    <location>
        <begin position="1061"/>
        <end position="1072"/>
    </location>
</feature>
<name>A0A562TAA4_9HYPH</name>
<dbReference type="PROSITE" id="PS51194">
    <property type="entry name" value="HELICASE_CTER"/>
    <property type="match status" value="1"/>
</dbReference>
<dbReference type="Pfam" id="PF17757">
    <property type="entry name" value="UvrB_inter"/>
    <property type="match status" value="1"/>
</dbReference>
<evidence type="ECO:0000256" key="6">
    <source>
        <dbReference type="ARBA" id="ARBA00022769"/>
    </source>
</evidence>
<dbReference type="GO" id="GO:0006289">
    <property type="term" value="P:nucleotide-excision repair"/>
    <property type="evidence" value="ECO:0007669"/>
    <property type="project" value="UniProtKB-UniRule"/>
</dbReference>
<dbReference type="GO" id="GO:0005737">
    <property type="term" value="C:cytoplasm"/>
    <property type="evidence" value="ECO:0007669"/>
    <property type="project" value="UniProtKB-SubCell"/>
</dbReference>
<keyword evidence="6 13" id="KW-0228">DNA excision</keyword>
<evidence type="ECO:0000256" key="10">
    <source>
        <dbReference type="ARBA" id="ARBA00023236"/>
    </source>
</evidence>
<dbReference type="Pfam" id="PF04851">
    <property type="entry name" value="ResIII"/>
    <property type="match status" value="1"/>
</dbReference>
<dbReference type="Pfam" id="PF02151">
    <property type="entry name" value="UVR"/>
    <property type="match status" value="1"/>
</dbReference>
<keyword evidence="8 13" id="KW-0267">Excision nuclease</keyword>
<feature type="compositionally biased region" description="Basic and acidic residues" evidence="15">
    <location>
        <begin position="56"/>
        <end position="73"/>
    </location>
</feature>
<gene>
    <name evidence="13" type="primary">uvrB</name>
    <name evidence="19" type="ORF">JM93_01000</name>
</gene>
<dbReference type="InterPro" id="IPR041471">
    <property type="entry name" value="UvrB_inter"/>
</dbReference>
<reference evidence="19 20" key="1">
    <citation type="submission" date="2019-07" db="EMBL/GenBank/DDBJ databases">
        <title>Genomic Encyclopedia of Archaeal and Bacterial Type Strains, Phase II (KMG-II): from individual species to whole genera.</title>
        <authorList>
            <person name="Goeker M."/>
        </authorList>
    </citation>
    <scope>NUCLEOTIDE SEQUENCE [LARGE SCALE GENOMIC DNA]</scope>
    <source>
        <strain evidence="19 20">ATCC BAA-252</strain>
    </source>
</reference>
<evidence type="ECO:0000256" key="9">
    <source>
        <dbReference type="ARBA" id="ARBA00023204"/>
    </source>
</evidence>
<keyword evidence="3 13" id="KW-0963">Cytoplasm</keyword>
<evidence type="ECO:0000256" key="7">
    <source>
        <dbReference type="ARBA" id="ARBA00022840"/>
    </source>
</evidence>
<dbReference type="HAMAP" id="MF_00204">
    <property type="entry name" value="UvrB"/>
    <property type="match status" value="1"/>
</dbReference>
<dbReference type="InterPro" id="IPR027417">
    <property type="entry name" value="P-loop_NTPase"/>
</dbReference>
<keyword evidence="20" id="KW-1185">Reference proteome</keyword>
<dbReference type="GO" id="GO:0005524">
    <property type="term" value="F:ATP binding"/>
    <property type="evidence" value="ECO:0007669"/>
    <property type="project" value="UniProtKB-UniRule"/>
</dbReference>
<dbReference type="Gene3D" id="3.40.50.300">
    <property type="entry name" value="P-loop containing nucleotide triphosphate hydrolases"/>
    <property type="match status" value="3"/>
</dbReference>
<dbReference type="InterPro" id="IPR024759">
    <property type="entry name" value="UvrB_YAD/RRR_dom"/>
</dbReference>